<evidence type="ECO:0000256" key="1">
    <source>
        <dbReference type="SAM" id="MobiDB-lite"/>
    </source>
</evidence>
<dbReference type="Pfam" id="PF03235">
    <property type="entry name" value="GmrSD_N"/>
    <property type="match status" value="1"/>
</dbReference>
<feature type="domain" description="GmrSD restriction endonucleases N-terminal" evidence="2">
    <location>
        <begin position="46"/>
        <end position="195"/>
    </location>
</feature>
<accession>A0A286UGT2</accession>
<dbReference type="InParanoid" id="A0A286UGT2"/>
<sequence>MSDDESYDELSDYGDAEEYDENPNHFRIRDPLPQSTATTYTTKELHNLIHEGEIDLSPSYQRAFVWSKEKQMTLIESIFRNFYIPPVLFLSRKSSKIYEAPRVCMDGKQRLSSIQAFIDGQIPYKDPVTKKLFYYTVPNTQAKKKLVIPENYKAIFNSKTITCIIYDDISPEIERDMFQRVQLGVSLTAAEKLAAISSPYADWITELDHRHVRGIDDGLNMVLRWDASRGKHFMCIAQIAYCCENLPGRSDPISSKLSTWLNREDAPGHQLKEEINDLLARYWHLASTEEFKHGFAKIKQIVAPVEFVFVGVLIHVLRDCSDEIIADEIFNMRREVRALHKDVRANTRVITTMWDFIDQAKARHGNKTNGGRKRRRDPSDLDNEYRSTPIRNLGKGIKTRPKN</sequence>
<feature type="region of interest" description="Disordered" evidence="1">
    <location>
        <begin position="363"/>
        <end position="403"/>
    </location>
</feature>
<dbReference type="PANTHER" id="PTHR39639:SF1">
    <property type="entry name" value="DUF262 DOMAIN-CONTAINING PROTEIN"/>
    <property type="match status" value="1"/>
</dbReference>
<proteinExistence type="predicted"/>
<feature type="region of interest" description="Disordered" evidence="1">
    <location>
        <begin position="1"/>
        <end position="33"/>
    </location>
</feature>
<feature type="compositionally biased region" description="Basic residues" evidence="1">
    <location>
        <begin position="363"/>
        <end position="376"/>
    </location>
</feature>
<comment type="caution">
    <text evidence="3">The sequence shown here is derived from an EMBL/GenBank/DDBJ whole genome shotgun (WGS) entry which is preliminary data.</text>
</comment>
<dbReference type="EMBL" id="NBII01000005">
    <property type="protein sequence ID" value="PAV18822.1"/>
    <property type="molecule type" value="Genomic_DNA"/>
</dbReference>
<dbReference type="PANTHER" id="PTHR39639">
    <property type="entry name" value="CHROMOSOME 16, WHOLE GENOME SHOTGUN SEQUENCE"/>
    <property type="match status" value="1"/>
</dbReference>
<dbReference type="Proteomes" id="UP000217199">
    <property type="component" value="Unassembled WGS sequence"/>
</dbReference>
<dbReference type="OrthoDB" id="5419821at2759"/>
<gene>
    <name evidence="3" type="ORF">PNOK_0566500</name>
</gene>
<feature type="compositionally biased region" description="Acidic residues" evidence="1">
    <location>
        <begin position="1"/>
        <end position="21"/>
    </location>
</feature>
<evidence type="ECO:0000259" key="2">
    <source>
        <dbReference type="Pfam" id="PF03235"/>
    </source>
</evidence>
<dbReference type="AlphaFoldDB" id="A0A286UGT2"/>
<evidence type="ECO:0000313" key="3">
    <source>
        <dbReference type="EMBL" id="PAV18822.1"/>
    </source>
</evidence>
<dbReference type="InterPro" id="IPR004919">
    <property type="entry name" value="GmrSD_N"/>
</dbReference>
<protein>
    <recommendedName>
        <fullName evidence="2">GmrSD restriction endonucleases N-terminal domain-containing protein</fullName>
    </recommendedName>
</protein>
<organism evidence="3 4">
    <name type="scientific">Pyrrhoderma noxium</name>
    <dbReference type="NCBI Taxonomy" id="2282107"/>
    <lineage>
        <taxon>Eukaryota</taxon>
        <taxon>Fungi</taxon>
        <taxon>Dikarya</taxon>
        <taxon>Basidiomycota</taxon>
        <taxon>Agaricomycotina</taxon>
        <taxon>Agaricomycetes</taxon>
        <taxon>Hymenochaetales</taxon>
        <taxon>Hymenochaetaceae</taxon>
        <taxon>Pyrrhoderma</taxon>
    </lineage>
</organism>
<evidence type="ECO:0000313" key="4">
    <source>
        <dbReference type="Proteomes" id="UP000217199"/>
    </source>
</evidence>
<dbReference type="STRING" id="2282107.A0A286UGT2"/>
<name>A0A286UGT2_9AGAM</name>
<keyword evidence="4" id="KW-1185">Reference proteome</keyword>
<reference evidence="3 4" key="1">
    <citation type="journal article" date="2017" name="Mol. Ecol.">
        <title>Comparative and population genomic landscape of Phellinus noxius: A hypervariable fungus causing root rot in trees.</title>
        <authorList>
            <person name="Chung C.L."/>
            <person name="Lee T.J."/>
            <person name="Akiba M."/>
            <person name="Lee H.H."/>
            <person name="Kuo T.H."/>
            <person name="Liu D."/>
            <person name="Ke H.M."/>
            <person name="Yokoi T."/>
            <person name="Roa M.B."/>
            <person name="Lu M.J."/>
            <person name="Chang Y.Y."/>
            <person name="Ann P.J."/>
            <person name="Tsai J.N."/>
            <person name="Chen C.Y."/>
            <person name="Tzean S.S."/>
            <person name="Ota Y."/>
            <person name="Hattori T."/>
            <person name="Sahashi N."/>
            <person name="Liou R.F."/>
            <person name="Kikuchi T."/>
            <person name="Tsai I.J."/>
        </authorList>
    </citation>
    <scope>NUCLEOTIDE SEQUENCE [LARGE SCALE GENOMIC DNA]</scope>
    <source>
        <strain evidence="3 4">FFPRI411160</strain>
    </source>
</reference>